<dbReference type="PANTHER" id="PTHR30290:SF38">
    <property type="entry name" value="D,D-DIPEPTIDE-BINDING PERIPLASMIC PROTEIN DDPA-RELATED"/>
    <property type="match status" value="1"/>
</dbReference>
<reference evidence="4" key="1">
    <citation type="submission" date="2021-01" db="EMBL/GenBank/DDBJ databases">
        <title>Whole genome shotgun sequence of Rhizocola hellebori NBRC 109834.</title>
        <authorList>
            <person name="Komaki H."/>
            <person name="Tamura T."/>
        </authorList>
    </citation>
    <scope>NUCLEOTIDE SEQUENCE</scope>
    <source>
        <strain evidence="4">NBRC 109834</strain>
    </source>
</reference>
<protein>
    <submittedName>
        <fullName evidence="4">ABC transporter substrate-binding protein</fullName>
    </submittedName>
</protein>
<dbReference type="Gene3D" id="3.10.105.10">
    <property type="entry name" value="Dipeptide-binding Protein, Domain 3"/>
    <property type="match status" value="1"/>
</dbReference>
<organism evidence="4 5">
    <name type="scientific">Rhizocola hellebori</name>
    <dbReference type="NCBI Taxonomy" id="1392758"/>
    <lineage>
        <taxon>Bacteria</taxon>
        <taxon>Bacillati</taxon>
        <taxon>Actinomycetota</taxon>
        <taxon>Actinomycetes</taxon>
        <taxon>Micromonosporales</taxon>
        <taxon>Micromonosporaceae</taxon>
        <taxon>Rhizocola</taxon>
    </lineage>
</organism>
<dbReference type="SUPFAM" id="SSF53850">
    <property type="entry name" value="Periplasmic binding protein-like II"/>
    <property type="match status" value="1"/>
</dbReference>
<gene>
    <name evidence="4" type="ORF">Rhe02_84430</name>
</gene>
<sequence length="540" mass="56941">MPIKPVLSACGVALLTLSLGLTACSAIDSATPQQSTTEERPAKQGGILRVALSAEPDKLDPSVARTLVGRSVFNAICEKLYDVDEKLALVPQLAAALPEFSTDGLTITIKLRTGVKFADGTAMDAAAVKTSLDRHKTLTGSARTSELTSLARVEVVDPSTVALKMNTAFTPLIAVLADRAGMIMSPAALQASGDNFATNPVCVGPFKFASRIAQDRIEVVKDPNYYDAAKVHLDGVTYKIMADATTRFNNLRSGDVEVLDTVAATDVDALKAEANLKLITSDSLGYQGITINLGNVNGVGKAPAALGAPYAGPLATDKRVRQAFELSLDRAAINQIVFRGQYTPTCGPISAASPFSSEVAQACPKHDPAAAKALLTSAGLATPVKISMVIGNTADARRLGEAVQAQAKEGGFELELQPVEFAASLTQTDAGKYQMFQIGWSGRVDPDGNIANFVRTNGSQNICGYSNPAVDTLLDQARKSADVEARRDLYGRVITKLHEDVPLIYLYRVKNFTGVSSKTVGVRVYGDGLLRFGVAGFAAA</sequence>
<dbReference type="InterPro" id="IPR039424">
    <property type="entry name" value="SBP_5"/>
</dbReference>
<dbReference type="Gene3D" id="3.40.190.10">
    <property type="entry name" value="Periplasmic binding protein-like II"/>
    <property type="match status" value="1"/>
</dbReference>
<dbReference type="Gene3D" id="3.90.76.10">
    <property type="entry name" value="Dipeptide-binding Protein, Domain 1"/>
    <property type="match status" value="1"/>
</dbReference>
<dbReference type="RefSeq" id="WP_203914087.1">
    <property type="nucleotide sequence ID" value="NZ_BONY01000092.1"/>
</dbReference>
<dbReference type="GO" id="GO:0042597">
    <property type="term" value="C:periplasmic space"/>
    <property type="evidence" value="ECO:0007669"/>
    <property type="project" value="UniProtKB-ARBA"/>
</dbReference>
<dbReference type="EMBL" id="BONY01000092">
    <property type="protein sequence ID" value="GIH10376.1"/>
    <property type="molecule type" value="Genomic_DNA"/>
</dbReference>
<feature type="domain" description="Solute-binding protein family 5" evidence="3">
    <location>
        <begin position="89"/>
        <end position="458"/>
    </location>
</feature>
<feature type="signal peptide" evidence="2">
    <location>
        <begin position="1"/>
        <end position="23"/>
    </location>
</feature>
<dbReference type="Proteomes" id="UP000612899">
    <property type="component" value="Unassembled WGS sequence"/>
</dbReference>
<dbReference type="AlphaFoldDB" id="A0A8J3VLR6"/>
<keyword evidence="5" id="KW-1185">Reference proteome</keyword>
<evidence type="ECO:0000256" key="1">
    <source>
        <dbReference type="ARBA" id="ARBA00022729"/>
    </source>
</evidence>
<dbReference type="GO" id="GO:1904680">
    <property type="term" value="F:peptide transmembrane transporter activity"/>
    <property type="evidence" value="ECO:0007669"/>
    <property type="project" value="TreeGrafter"/>
</dbReference>
<feature type="chain" id="PRO_5038445925" evidence="2">
    <location>
        <begin position="24"/>
        <end position="540"/>
    </location>
</feature>
<evidence type="ECO:0000313" key="4">
    <source>
        <dbReference type="EMBL" id="GIH10376.1"/>
    </source>
</evidence>
<evidence type="ECO:0000259" key="3">
    <source>
        <dbReference type="Pfam" id="PF00496"/>
    </source>
</evidence>
<name>A0A8J3VLR6_9ACTN</name>
<evidence type="ECO:0000256" key="2">
    <source>
        <dbReference type="SAM" id="SignalP"/>
    </source>
</evidence>
<dbReference type="PROSITE" id="PS51257">
    <property type="entry name" value="PROKAR_LIPOPROTEIN"/>
    <property type="match status" value="1"/>
</dbReference>
<dbReference type="PIRSF" id="PIRSF002741">
    <property type="entry name" value="MppA"/>
    <property type="match status" value="1"/>
</dbReference>
<dbReference type="PANTHER" id="PTHR30290">
    <property type="entry name" value="PERIPLASMIC BINDING COMPONENT OF ABC TRANSPORTER"/>
    <property type="match status" value="1"/>
</dbReference>
<comment type="caution">
    <text evidence="4">The sequence shown here is derived from an EMBL/GenBank/DDBJ whole genome shotgun (WGS) entry which is preliminary data.</text>
</comment>
<keyword evidence="1 2" id="KW-0732">Signal</keyword>
<dbReference type="GO" id="GO:0015833">
    <property type="term" value="P:peptide transport"/>
    <property type="evidence" value="ECO:0007669"/>
    <property type="project" value="TreeGrafter"/>
</dbReference>
<proteinExistence type="predicted"/>
<accession>A0A8J3VLR6</accession>
<dbReference type="InterPro" id="IPR000914">
    <property type="entry name" value="SBP_5_dom"/>
</dbReference>
<dbReference type="Pfam" id="PF00496">
    <property type="entry name" value="SBP_bac_5"/>
    <property type="match status" value="1"/>
</dbReference>
<evidence type="ECO:0000313" key="5">
    <source>
        <dbReference type="Proteomes" id="UP000612899"/>
    </source>
</evidence>
<dbReference type="InterPro" id="IPR030678">
    <property type="entry name" value="Peptide/Ni-bd"/>
</dbReference>
<dbReference type="GO" id="GO:0043190">
    <property type="term" value="C:ATP-binding cassette (ABC) transporter complex"/>
    <property type="evidence" value="ECO:0007669"/>
    <property type="project" value="InterPro"/>
</dbReference>